<dbReference type="RefSeq" id="WP_166935325.1">
    <property type="nucleotide sequence ID" value="NZ_VWXC01000017.1"/>
</dbReference>
<dbReference type="InterPro" id="IPR036316">
    <property type="entry name" value="Pili_assmbl_chap_C_dom_sf"/>
</dbReference>
<reference evidence="8 9" key="1">
    <citation type="journal article" date="2019" name="bioRxiv">
        <title>Bacteria contribute to plant secondary compound degradation in a generalist herbivore system.</title>
        <authorList>
            <person name="Francoeur C.B."/>
            <person name="Khadempour L."/>
            <person name="Moreira-Soto R.D."/>
            <person name="Gotting K."/>
            <person name="Book A.J."/>
            <person name="Pinto-Tomas A.A."/>
            <person name="Keefover-Ring K."/>
            <person name="Currie C.R."/>
        </authorList>
    </citation>
    <scope>NUCLEOTIDE SEQUENCE [LARGE SCALE GENOMIC DNA]</scope>
    <source>
        <strain evidence="8">Al-1710</strain>
    </source>
</reference>
<keyword evidence="5" id="KW-0143">Chaperone</keyword>
<evidence type="ECO:0000313" key="9">
    <source>
        <dbReference type="Proteomes" id="UP001515780"/>
    </source>
</evidence>
<keyword evidence="3 6" id="KW-0732">Signal</keyword>
<feature type="signal peptide" evidence="6">
    <location>
        <begin position="1"/>
        <end position="23"/>
    </location>
</feature>
<dbReference type="PRINTS" id="PR00969">
    <property type="entry name" value="CHAPERONPILI"/>
</dbReference>
<gene>
    <name evidence="8" type="ORF">F3J37_20255</name>
</gene>
<evidence type="ECO:0000256" key="6">
    <source>
        <dbReference type="SAM" id="SignalP"/>
    </source>
</evidence>
<evidence type="ECO:0000256" key="2">
    <source>
        <dbReference type="ARBA" id="ARBA00007399"/>
    </source>
</evidence>
<dbReference type="PANTHER" id="PTHR30251:SF3">
    <property type="entry name" value="FIMBRIAL CHAPARONE PROTEIN"/>
    <property type="match status" value="1"/>
</dbReference>
<keyword evidence="9" id="KW-1185">Reference proteome</keyword>
<organism evidence="8 9">
    <name type="scientific">Candidatus Pantoea communis</name>
    <dbReference type="NCBI Taxonomy" id="2608354"/>
    <lineage>
        <taxon>Bacteria</taxon>
        <taxon>Pseudomonadati</taxon>
        <taxon>Pseudomonadota</taxon>
        <taxon>Gammaproteobacteria</taxon>
        <taxon>Enterobacterales</taxon>
        <taxon>Erwiniaceae</taxon>
        <taxon>Pantoea</taxon>
    </lineage>
</organism>
<name>A0ABX0RV80_9GAMM</name>
<dbReference type="InterPro" id="IPR001829">
    <property type="entry name" value="Pili_assmbl_chaperone_bac"/>
</dbReference>
<evidence type="ECO:0000256" key="4">
    <source>
        <dbReference type="ARBA" id="ARBA00022764"/>
    </source>
</evidence>
<accession>A0ABX0RV80</accession>
<dbReference type="EMBL" id="VWXC01000017">
    <property type="protein sequence ID" value="NIG21013.1"/>
    <property type="molecule type" value="Genomic_DNA"/>
</dbReference>
<evidence type="ECO:0000256" key="1">
    <source>
        <dbReference type="ARBA" id="ARBA00004418"/>
    </source>
</evidence>
<proteinExistence type="inferred from homology"/>
<keyword evidence="4" id="KW-0574">Periplasm</keyword>
<evidence type="ECO:0000313" key="8">
    <source>
        <dbReference type="EMBL" id="NIG21013.1"/>
    </source>
</evidence>
<dbReference type="InterPro" id="IPR050643">
    <property type="entry name" value="Periplasmic_pilus_chap"/>
</dbReference>
<dbReference type="SUPFAM" id="SSF49584">
    <property type="entry name" value="Periplasmic chaperone C-domain"/>
    <property type="match status" value="1"/>
</dbReference>
<evidence type="ECO:0000259" key="7">
    <source>
        <dbReference type="Pfam" id="PF00345"/>
    </source>
</evidence>
<comment type="subcellular location">
    <subcellularLocation>
        <location evidence="1">Periplasm</location>
    </subcellularLocation>
</comment>
<dbReference type="NCBIfam" id="NF007392">
    <property type="entry name" value="PRK09918.1"/>
    <property type="match status" value="1"/>
</dbReference>
<dbReference type="Proteomes" id="UP001515780">
    <property type="component" value="Unassembled WGS sequence"/>
</dbReference>
<dbReference type="PANTHER" id="PTHR30251">
    <property type="entry name" value="PILUS ASSEMBLY CHAPERONE"/>
    <property type="match status" value="1"/>
</dbReference>
<feature type="domain" description="Pili assembly chaperone N-terminal" evidence="7">
    <location>
        <begin position="34"/>
        <end position="139"/>
    </location>
</feature>
<sequence length="233" mass="25381">MKLPSLFNFGAVALCLSSSAALATGMVPQLPVAIIDQAEGESSMNVLNTDNTPLLLVTGLLNIEDDNITNLVTVTPPAARVEAGKKQLVRFIMTEKTPLKTEHLGRVTFEGVPPQNKGENQVRMSIRQNLPVLIRPAGLAKDEAPWKRLTWKQAGNQLTAVNDSPYVVRFSPQVTTLPDNSTWTMPRTYILPGKSASFTLDKGQKGGTATSIRIIPTNVWGFSEKPYDAQLVK</sequence>
<evidence type="ECO:0000256" key="5">
    <source>
        <dbReference type="ARBA" id="ARBA00023186"/>
    </source>
</evidence>
<dbReference type="InterPro" id="IPR008962">
    <property type="entry name" value="PapD-like_sf"/>
</dbReference>
<feature type="chain" id="PRO_5047425596" evidence="6">
    <location>
        <begin position="24"/>
        <end position="233"/>
    </location>
</feature>
<dbReference type="Gene3D" id="2.60.40.10">
    <property type="entry name" value="Immunoglobulins"/>
    <property type="match status" value="2"/>
</dbReference>
<dbReference type="InterPro" id="IPR016147">
    <property type="entry name" value="Pili_assmbl_chaperone_N"/>
</dbReference>
<evidence type="ECO:0000256" key="3">
    <source>
        <dbReference type="ARBA" id="ARBA00022729"/>
    </source>
</evidence>
<dbReference type="Pfam" id="PF00345">
    <property type="entry name" value="PapD_N"/>
    <property type="match status" value="1"/>
</dbReference>
<comment type="similarity">
    <text evidence="2">Belongs to the periplasmic pilus chaperone family.</text>
</comment>
<protein>
    <submittedName>
        <fullName evidence="8">Fimbria/pilus periplasmic chaperone</fullName>
    </submittedName>
</protein>
<comment type="caution">
    <text evidence="8">The sequence shown here is derived from an EMBL/GenBank/DDBJ whole genome shotgun (WGS) entry which is preliminary data.</text>
</comment>
<dbReference type="SUPFAM" id="SSF49354">
    <property type="entry name" value="PapD-like"/>
    <property type="match status" value="1"/>
</dbReference>
<dbReference type="InterPro" id="IPR013783">
    <property type="entry name" value="Ig-like_fold"/>
</dbReference>